<organism evidence="2 3">
    <name type="scientific">Mucilaginibacter rubeus</name>
    <dbReference type="NCBI Taxonomy" id="2027860"/>
    <lineage>
        <taxon>Bacteria</taxon>
        <taxon>Pseudomonadati</taxon>
        <taxon>Bacteroidota</taxon>
        <taxon>Sphingobacteriia</taxon>
        <taxon>Sphingobacteriales</taxon>
        <taxon>Sphingobacteriaceae</taxon>
        <taxon>Mucilaginibacter</taxon>
    </lineage>
</organism>
<reference evidence="2 3" key="1">
    <citation type="submission" date="2019-08" db="EMBL/GenBank/DDBJ databases">
        <title>Comparative genome analysis confer to the adaptation heavy metal polluted environment.</title>
        <authorList>
            <person name="Li Y."/>
        </authorList>
    </citation>
    <scope>NUCLEOTIDE SEQUENCE [LARGE SCALE GENOMIC DNA]</scope>
    <source>
        <strain evidence="2 3">P2</strain>
    </source>
</reference>
<dbReference type="AlphaFoldDB" id="A0AAE6JNI7"/>
<protein>
    <submittedName>
        <fullName evidence="2">DUF4099 domain-containing protein</fullName>
    </submittedName>
</protein>
<feature type="domain" description="DUF4099" evidence="1">
    <location>
        <begin position="18"/>
        <end position="91"/>
    </location>
</feature>
<dbReference type="InterPro" id="IPR025343">
    <property type="entry name" value="DUF4099"/>
</dbReference>
<gene>
    <name evidence="2" type="ORF">DIU31_031785</name>
</gene>
<dbReference type="Proteomes" id="UP000250557">
    <property type="component" value="Chromosome"/>
</dbReference>
<sequence length="258" mass="29154">MICMRNSFALHELSDSEMRSLGLYDQYGDLRIEPEDLDVLLSGRRTSLMRLHDLTSNGMNIAQMDAKLSLHRDSEGQAFIRVHPVYHQPKLPFAGEDDSIQALLDGRELHARYRMATAVIAPEVSKEYEYIYEYDAETREFISYAPEKVPVPDRINGFELSPAQKLDFSRAIPLTLPDGTSLVYKATDSNGLLANRWSLILSKDTEDGRAYELLEGIRPLGTAQIAEESPAFKKENDAMNAAIQPTFQENLKVSGRKR</sequence>
<name>A0AAE6JNI7_9SPHI</name>
<proteinExistence type="predicted"/>
<evidence type="ECO:0000313" key="3">
    <source>
        <dbReference type="Proteomes" id="UP000250557"/>
    </source>
</evidence>
<evidence type="ECO:0000259" key="1">
    <source>
        <dbReference type="Pfam" id="PF13351"/>
    </source>
</evidence>
<dbReference type="EMBL" id="CP043451">
    <property type="protein sequence ID" value="QEM07862.1"/>
    <property type="molecule type" value="Genomic_DNA"/>
</dbReference>
<dbReference type="Pfam" id="PF13351">
    <property type="entry name" value="DUF4099"/>
    <property type="match status" value="1"/>
</dbReference>
<evidence type="ECO:0000313" key="2">
    <source>
        <dbReference type="EMBL" id="QEM07862.1"/>
    </source>
</evidence>
<accession>A0AAE6JNI7</accession>